<protein>
    <submittedName>
        <fullName evidence="1">Uncharacterized protein</fullName>
    </submittedName>
</protein>
<organism evidence="1 2">
    <name type="scientific">Pyronema omphalodes (strain CBS 100304)</name>
    <name type="common">Pyronema confluens</name>
    <dbReference type="NCBI Taxonomy" id="1076935"/>
    <lineage>
        <taxon>Eukaryota</taxon>
        <taxon>Fungi</taxon>
        <taxon>Dikarya</taxon>
        <taxon>Ascomycota</taxon>
        <taxon>Pezizomycotina</taxon>
        <taxon>Pezizomycetes</taxon>
        <taxon>Pezizales</taxon>
        <taxon>Pyronemataceae</taxon>
        <taxon>Pyronema</taxon>
    </lineage>
</organism>
<evidence type="ECO:0000313" key="1">
    <source>
        <dbReference type="EMBL" id="CCX16171.1"/>
    </source>
</evidence>
<evidence type="ECO:0000313" key="2">
    <source>
        <dbReference type="Proteomes" id="UP000018144"/>
    </source>
</evidence>
<keyword evidence="2" id="KW-1185">Reference proteome</keyword>
<name>U4LAM9_PYROM</name>
<accession>U4LAM9</accession>
<reference evidence="1 2" key="1">
    <citation type="journal article" date="2013" name="PLoS Genet.">
        <title>The genome and development-dependent transcriptomes of Pyronema confluens: a window into fungal evolution.</title>
        <authorList>
            <person name="Traeger S."/>
            <person name="Altegoer F."/>
            <person name="Freitag M."/>
            <person name="Gabaldon T."/>
            <person name="Kempken F."/>
            <person name="Kumar A."/>
            <person name="Marcet-Houben M."/>
            <person name="Poggeler S."/>
            <person name="Stajich J.E."/>
            <person name="Nowrousian M."/>
        </authorList>
    </citation>
    <scope>NUCLEOTIDE SEQUENCE [LARGE SCALE GENOMIC DNA]</scope>
    <source>
        <strain evidence="2">CBS 100304</strain>
        <tissue evidence="1">Vegetative mycelium</tissue>
    </source>
</reference>
<proteinExistence type="predicted"/>
<dbReference type="Proteomes" id="UP000018144">
    <property type="component" value="Unassembled WGS sequence"/>
</dbReference>
<sequence length="122" mass="14061">MRISVESGVPILRSRNNADCGAYYSPKQLRYLGVSMSQVLRPEDEPLYELFDPKDPDFQSLTDIHNVPVFTSDVIYYAVWESEKSCDSLHMAKLHFDVALDQFIRLWGNIKFEHVGCTCINK</sequence>
<dbReference type="EMBL" id="HF936318">
    <property type="protein sequence ID" value="CCX16171.1"/>
    <property type="molecule type" value="Genomic_DNA"/>
</dbReference>
<dbReference type="AlphaFoldDB" id="U4LAM9"/>
<gene>
    <name evidence="1" type="ORF">PCON_02702</name>
</gene>